<proteinExistence type="predicted"/>
<dbReference type="Pfam" id="PF02082">
    <property type="entry name" value="Rrf2"/>
    <property type="match status" value="1"/>
</dbReference>
<dbReference type="Gene3D" id="1.10.10.10">
    <property type="entry name" value="Winged helix-like DNA-binding domain superfamily/Winged helix DNA-binding domain"/>
    <property type="match status" value="1"/>
</dbReference>
<name>A0A1J5RCR6_9ZZZZ</name>
<dbReference type="AlphaFoldDB" id="A0A1J5RCR6"/>
<organism evidence="2">
    <name type="scientific">mine drainage metagenome</name>
    <dbReference type="NCBI Taxonomy" id="410659"/>
    <lineage>
        <taxon>unclassified sequences</taxon>
        <taxon>metagenomes</taxon>
        <taxon>ecological metagenomes</taxon>
    </lineage>
</organism>
<dbReference type="NCBIfam" id="TIGR00738">
    <property type="entry name" value="rrf2_super"/>
    <property type="match status" value="1"/>
</dbReference>
<dbReference type="InterPro" id="IPR036388">
    <property type="entry name" value="WH-like_DNA-bd_sf"/>
</dbReference>
<reference evidence="2" key="1">
    <citation type="submission" date="2016-10" db="EMBL/GenBank/DDBJ databases">
        <title>Sequence of Gallionella enrichment culture.</title>
        <authorList>
            <person name="Poehlein A."/>
            <person name="Muehling M."/>
            <person name="Daniel R."/>
        </authorList>
    </citation>
    <scope>NUCLEOTIDE SEQUENCE</scope>
</reference>
<accession>A0A1J5RCR6</accession>
<dbReference type="PROSITE" id="PS51197">
    <property type="entry name" value="HTH_RRF2_2"/>
    <property type="match status" value="1"/>
</dbReference>
<dbReference type="GO" id="GO:0003700">
    <property type="term" value="F:DNA-binding transcription factor activity"/>
    <property type="evidence" value="ECO:0007669"/>
    <property type="project" value="TreeGrafter"/>
</dbReference>
<dbReference type="GO" id="GO:0005829">
    <property type="term" value="C:cytosol"/>
    <property type="evidence" value="ECO:0007669"/>
    <property type="project" value="TreeGrafter"/>
</dbReference>
<keyword evidence="1" id="KW-0238">DNA-binding</keyword>
<dbReference type="PANTHER" id="PTHR33221:SF4">
    <property type="entry name" value="HTH-TYPE TRANSCRIPTIONAL REPRESSOR NSRR"/>
    <property type="match status" value="1"/>
</dbReference>
<dbReference type="PANTHER" id="PTHR33221">
    <property type="entry name" value="WINGED HELIX-TURN-HELIX TRANSCRIPTIONAL REGULATOR, RRF2 FAMILY"/>
    <property type="match status" value="1"/>
</dbReference>
<dbReference type="InterPro" id="IPR000944">
    <property type="entry name" value="Tscrpt_reg_Rrf2"/>
</dbReference>
<dbReference type="InterPro" id="IPR036390">
    <property type="entry name" value="WH_DNA-bd_sf"/>
</dbReference>
<dbReference type="EMBL" id="MLJW01000214">
    <property type="protein sequence ID" value="OIQ93130.1"/>
    <property type="molecule type" value="Genomic_DNA"/>
</dbReference>
<sequence>MKLSQFTDYSLRLLIYLSEAKGRLVTISEIATHYDISAPHLKKVVTSLSSHKYIRTVRGKHGGIALNKEPEEINLGELIRHQENLKLIDCTACAVPSCKLPMAINEGLRAFLTVFDRKTLRDIL</sequence>
<evidence type="ECO:0000256" key="1">
    <source>
        <dbReference type="ARBA" id="ARBA00023125"/>
    </source>
</evidence>
<protein>
    <submittedName>
        <fullName evidence="2">HTH-type transcriptional repressor NsrR</fullName>
    </submittedName>
</protein>
<comment type="caution">
    <text evidence="2">The sequence shown here is derived from an EMBL/GenBank/DDBJ whole genome shotgun (WGS) entry which is preliminary data.</text>
</comment>
<gene>
    <name evidence="2" type="primary">nsrR_9</name>
    <name evidence="2" type="ORF">GALL_249400</name>
</gene>
<dbReference type="GO" id="GO:0003677">
    <property type="term" value="F:DNA binding"/>
    <property type="evidence" value="ECO:0007669"/>
    <property type="project" value="UniProtKB-KW"/>
</dbReference>
<evidence type="ECO:0000313" key="2">
    <source>
        <dbReference type="EMBL" id="OIQ93130.1"/>
    </source>
</evidence>
<dbReference type="SUPFAM" id="SSF46785">
    <property type="entry name" value="Winged helix' DNA-binding domain"/>
    <property type="match status" value="1"/>
</dbReference>